<reference evidence="3" key="1">
    <citation type="journal article" date="2019" name="Int. J. Syst. Evol. Microbiol.">
        <title>The Global Catalogue of Microorganisms (GCM) 10K type strain sequencing project: providing services to taxonomists for standard genome sequencing and annotation.</title>
        <authorList>
            <consortium name="The Broad Institute Genomics Platform"/>
            <consortium name="The Broad Institute Genome Sequencing Center for Infectious Disease"/>
            <person name="Wu L."/>
            <person name="Ma J."/>
        </authorList>
    </citation>
    <scope>NUCLEOTIDE SEQUENCE [LARGE SCALE GENOMIC DNA]</scope>
    <source>
        <strain evidence="3">CCM 8681</strain>
    </source>
</reference>
<accession>A0ABQ2BYK9</accession>
<dbReference type="EMBL" id="BMDQ01000001">
    <property type="protein sequence ID" value="GGI56887.1"/>
    <property type="molecule type" value="Genomic_DNA"/>
</dbReference>
<feature type="transmembrane region" description="Helical" evidence="1">
    <location>
        <begin position="89"/>
        <end position="106"/>
    </location>
</feature>
<dbReference type="Proteomes" id="UP000624701">
    <property type="component" value="Unassembled WGS sequence"/>
</dbReference>
<keyword evidence="1" id="KW-1133">Transmembrane helix</keyword>
<organism evidence="2 3">
    <name type="scientific">Winogradskyella haliclonae</name>
    <dbReference type="NCBI Taxonomy" id="2048558"/>
    <lineage>
        <taxon>Bacteria</taxon>
        <taxon>Pseudomonadati</taxon>
        <taxon>Bacteroidota</taxon>
        <taxon>Flavobacteriia</taxon>
        <taxon>Flavobacteriales</taxon>
        <taxon>Flavobacteriaceae</taxon>
        <taxon>Winogradskyella</taxon>
    </lineage>
</organism>
<keyword evidence="1" id="KW-0472">Membrane</keyword>
<keyword evidence="3" id="KW-1185">Reference proteome</keyword>
<comment type="caution">
    <text evidence="2">The sequence shown here is derived from an EMBL/GenBank/DDBJ whole genome shotgun (WGS) entry which is preliminary data.</text>
</comment>
<evidence type="ECO:0000313" key="3">
    <source>
        <dbReference type="Proteomes" id="UP000624701"/>
    </source>
</evidence>
<feature type="transmembrane region" description="Helical" evidence="1">
    <location>
        <begin position="62"/>
        <end position="83"/>
    </location>
</feature>
<name>A0ABQ2BYK9_9FLAO</name>
<keyword evidence="1" id="KW-0812">Transmembrane</keyword>
<evidence type="ECO:0008006" key="4">
    <source>
        <dbReference type="Google" id="ProtNLM"/>
    </source>
</evidence>
<evidence type="ECO:0000256" key="1">
    <source>
        <dbReference type="SAM" id="Phobius"/>
    </source>
</evidence>
<protein>
    <recommendedName>
        <fullName evidence="4">VanZ-like domain-containing protein</fullName>
    </recommendedName>
</protein>
<sequence>MFNWFELFGFSSIVLKLRESIFPLYENLPSWIYYSLPDGLWVYSFSSAHILIWGNSFSKLKFWLLIPVFCGVGAELLQFLNLLPGTFDIYDFIFSIMASSLSIFFLNPKFKYYER</sequence>
<proteinExistence type="predicted"/>
<evidence type="ECO:0000313" key="2">
    <source>
        <dbReference type="EMBL" id="GGI56887.1"/>
    </source>
</evidence>
<feature type="transmembrane region" description="Helical" evidence="1">
    <location>
        <begin position="31"/>
        <end position="53"/>
    </location>
</feature>
<gene>
    <name evidence="2" type="ORF">GCM10011444_11960</name>
</gene>